<evidence type="ECO:0000256" key="4">
    <source>
        <dbReference type="ARBA" id="ARBA00023186"/>
    </source>
</evidence>
<evidence type="ECO:0000256" key="3">
    <source>
        <dbReference type="ARBA" id="ARBA00022490"/>
    </source>
</evidence>
<dbReference type="Proteomes" id="UP000550714">
    <property type="component" value="Unassembled WGS sequence"/>
</dbReference>
<reference evidence="5 6" key="1">
    <citation type="submission" date="2020-08" db="EMBL/GenBank/DDBJ databases">
        <title>Genomic Encyclopedia of Type Strains, Phase III (KMG-III): the genomes of soil and plant-associated and newly described type strains.</title>
        <authorList>
            <person name="Whitman W."/>
        </authorList>
    </citation>
    <scope>NUCLEOTIDE SEQUENCE [LARGE SCALE GENOMIC DNA]</scope>
    <source>
        <strain evidence="5 6">CECT 8577</strain>
    </source>
</reference>
<dbReference type="EMBL" id="JACHWU010000001">
    <property type="protein sequence ID" value="MBB3049695.1"/>
    <property type="molecule type" value="Genomic_DNA"/>
</dbReference>
<dbReference type="AlphaFoldDB" id="A0A839RX03"/>
<name>A0A839RX03_9PSEU</name>
<keyword evidence="6" id="KW-1185">Reference proteome</keyword>
<dbReference type="RefSeq" id="WP_183647595.1">
    <property type="nucleotide sequence ID" value="NZ_JACHWU010000001.1"/>
</dbReference>
<comment type="similarity">
    <text evidence="2">Belongs to the EspG family.</text>
</comment>
<evidence type="ECO:0000256" key="2">
    <source>
        <dbReference type="ARBA" id="ARBA00006411"/>
    </source>
</evidence>
<evidence type="ECO:0008006" key="7">
    <source>
        <dbReference type="Google" id="ProtNLM"/>
    </source>
</evidence>
<sequence>MLEHQEILRTRTLVRLLQRTGTEPHPTLEKGATWYSREMLQQLDAEIHAELAQAGLASDDGVHPDLLATVEAIAHPDLEYYGWFSSVHDGAPVDLSLFAGSGRGEAFTLVNNEAAGVVVLASVPARELLDAFMLQVPQQLPANAHALSVPKAEVEGRANTTSNEDMSVMRSEVPDAAEHDLTEFKRIMGLERTGGGQLYVAARGRSGQRQRAEKPVTYLDTVEGRWLVEETPGAGEAMLVAAPAPADLLRSRLREAQNTLTD</sequence>
<evidence type="ECO:0000256" key="1">
    <source>
        <dbReference type="ARBA" id="ARBA00004496"/>
    </source>
</evidence>
<evidence type="ECO:0000313" key="6">
    <source>
        <dbReference type="Proteomes" id="UP000550714"/>
    </source>
</evidence>
<protein>
    <recommendedName>
        <fullName evidence="7">ESAT-6 protein secretion system EspG family protein</fullName>
    </recommendedName>
</protein>
<keyword evidence="4" id="KW-0143">Chaperone</keyword>
<comment type="subcellular location">
    <subcellularLocation>
        <location evidence="1">Cytoplasm</location>
    </subcellularLocation>
</comment>
<accession>A0A839RX03</accession>
<proteinExistence type="inferred from homology"/>
<comment type="caution">
    <text evidence="5">The sequence shown here is derived from an EMBL/GenBank/DDBJ whole genome shotgun (WGS) entry which is preliminary data.</text>
</comment>
<dbReference type="Pfam" id="PF14011">
    <property type="entry name" value="ESX-1_EspG"/>
    <property type="match status" value="1"/>
</dbReference>
<dbReference type="InterPro" id="IPR025734">
    <property type="entry name" value="EspG"/>
</dbReference>
<evidence type="ECO:0000313" key="5">
    <source>
        <dbReference type="EMBL" id="MBB3049695.1"/>
    </source>
</evidence>
<organism evidence="5 6">
    <name type="scientific">Prauserella isguenensis</name>
    <dbReference type="NCBI Taxonomy" id="1470180"/>
    <lineage>
        <taxon>Bacteria</taxon>
        <taxon>Bacillati</taxon>
        <taxon>Actinomycetota</taxon>
        <taxon>Actinomycetes</taxon>
        <taxon>Pseudonocardiales</taxon>
        <taxon>Pseudonocardiaceae</taxon>
        <taxon>Prauserella</taxon>
    </lineage>
</organism>
<keyword evidence="3" id="KW-0963">Cytoplasm</keyword>
<gene>
    <name evidence="5" type="ORF">FHS23_000690</name>
</gene>